<keyword evidence="8" id="KW-0963">Cytoplasm</keyword>
<dbReference type="SUPFAM" id="SSF56214">
    <property type="entry name" value="4'-phosphopantetheinyl transferase"/>
    <property type="match status" value="1"/>
</dbReference>
<dbReference type="InterPro" id="IPR008278">
    <property type="entry name" value="4-PPantetheinyl_Trfase_dom"/>
</dbReference>
<feature type="binding site" evidence="8">
    <location>
        <position position="62"/>
    </location>
    <ligand>
        <name>Mg(2+)</name>
        <dbReference type="ChEBI" id="CHEBI:18420"/>
    </ligand>
</feature>
<name>A0AAU8A3Q1_9BURK</name>
<evidence type="ECO:0000256" key="3">
    <source>
        <dbReference type="ARBA" id="ARBA00022723"/>
    </source>
</evidence>
<keyword evidence="3 8" id="KW-0479">Metal-binding</keyword>
<evidence type="ECO:0000256" key="8">
    <source>
        <dbReference type="HAMAP-Rule" id="MF_00101"/>
    </source>
</evidence>
<dbReference type="InterPro" id="IPR004568">
    <property type="entry name" value="Ppantetheine-prot_Trfase_dom"/>
</dbReference>
<evidence type="ECO:0000259" key="9">
    <source>
        <dbReference type="Pfam" id="PF01648"/>
    </source>
</evidence>
<dbReference type="InterPro" id="IPR002582">
    <property type="entry name" value="ACPS"/>
</dbReference>
<dbReference type="HAMAP" id="MF_00101">
    <property type="entry name" value="AcpS"/>
    <property type="match status" value="1"/>
</dbReference>
<dbReference type="GO" id="GO:0005737">
    <property type="term" value="C:cytoplasm"/>
    <property type="evidence" value="ECO:0007669"/>
    <property type="project" value="UniProtKB-SubCell"/>
</dbReference>
<keyword evidence="2 8" id="KW-0808">Transferase</keyword>
<evidence type="ECO:0000256" key="6">
    <source>
        <dbReference type="ARBA" id="ARBA00023098"/>
    </source>
</evidence>
<sequence>MIVGIGADLLQLKRLEAAYERTQGRLAKRVLGDEELIVFEQRLKRNHKRGIAYLATRFAAKEAFSKAIGLGMHTPMTWRSLQTLNEPSGKPYTKYSGALADFMDEKQWHAQVTVTDEQDMVMAFVVVSYGTPIVSTFDPSNYIG</sequence>
<evidence type="ECO:0000256" key="4">
    <source>
        <dbReference type="ARBA" id="ARBA00022832"/>
    </source>
</evidence>
<dbReference type="InterPro" id="IPR037143">
    <property type="entry name" value="4-PPantetheinyl_Trfase_dom_sf"/>
</dbReference>
<dbReference type="Gene3D" id="3.90.470.20">
    <property type="entry name" value="4'-phosphopantetheinyl transferase domain"/>
    <property type="match status" value="1"/>
</dbReference>
<comment type="similarity">
    <text evidence="8">Belongs to the P-Pant transferase superfamily. AcpS family.</text>
</comment>
<dbReference type="GO" id="GO:0008897">
    <property type="term" value="F:holo-[acyl-carrier-protein] synthase activity"/>
    <property type="evidence" value="ECO:0007669"/>
    <property type="project" value="UniProtKB-UniRule"/>
</dbReference>
<evidence type="ECO:0000313" key="10">
    <source>
        <dbReference type="EMBL" id="XCC58180.1"/>
    </source>
</evidence>
<comment type="cofactor">
    <cofactor evidence="8">
        <name>Mg(2+)</name>
        <dbReference type="ChEBI" id="CHEBI:18420"/>
    </cofactor>
</comment>
<dbReference type="Pfam" id="PF01648">
    <property type="entry name" value="ACPS"/>
    <property type="match status" value="1"/>
</dbReference>
<dbReference type="EC" id="2.7.8.7" evidence="8"/>
<proteinExistence type="inferred from homology"/>
<comment type="function">
    <text evidence="8">Transfers the 4'-phosphopantetheine moiety from coenzyme A to a Ser of acyl-carrier-protein.</text>
</comment>
<keyword evidence="7 8" id="KW-0275">Fatty acid biosynthesis</keyword>
<feature type="domain" description="4'-phosphopantetheinyl transferase" evidence="9">
    <location>
        <begin position="4"/>
        <end position="123"/>
    </location>
</feature>
<evidence type="ECO:0000256" key="2">
    <source>
        <dbReference type="ARBA" id="ARBA00022679"/>
    </source>
</evidence>
<keyword evidence="1 8" id="KW-0444">Lipid biosynthesis</keyword>
<evidence type="ECO:0000256" key="5">
    <source>
        <dbReference type="ARBA" id="ARBA00022842"/>
    </source>
</evidence>
<gene>
    <name evidence="8 10" type="primary">acpS</name>
    <name evidence="10" type="ORF">NKE59_02495</name>
</gene>
<evidence type="ECO:0000256" key="7">
    <source>
        <dbReference type="ARBA" id="ARBA00023160"/>
    </source>
</evidence>
<dbReference type="NCBIfam" id="TIGR00556">
    <property type="entry name" value="pantethn_trn"/>
    <property type="match status" value="1"/>
</dbReference>
<feature type="binding site" evidence="8">
    <location>
        <position position="8"/>
    </location>
    <ligand>
        <name>Mg(2+)</name>
        <dbReference type="ChEBI" id="CHEBI:18420"/>
    </ligand>
</feature>
<keyword evidence="4 8" id="KW-0276">Fatty acid metabolism</keyword>
<reference evidence="10" key="1">
    <citation type="submission" date="2022-06" db="EMBL/GenBank/DDBJ databases">
        <title>New Polynucleobacter species.</title>
        <authorList>
            <person name="Hahn M.W."/>
        </authorList>
    </citation>
    <scope>NUCLEOTIDE SEQUENCE</scope>
    <source>
        <strain evidence="10">UK-FUSCHL-C3</strain>
    </source>
</reference>
<protein>
    <recommendedName>
        <fullName evidence="8">Holo-[acyl-carrier-protein] synthase</fullName>
        <shortName evidence="8">Holo-ACP synthase</shortName>
        <ecNumber evidence="8">2.7.8.7</ecNumber>
    </recommendedName>
    <alternativeName>
        <fullName evidence="8">4'-phosphopantetheinyl transferase AcpS</fullName>
    </alternativeName>
</protein>
<dbReference type="RefSeq" id="WP_353439349.1">
    <property type="nucleotide sequence ID" value="NZ_CP099959.1"/>
</dbReference>
<dbReference type="NCBIfam" id="TIGR00516">
    <property type="entry name" value="acpS"/>
    <property type="match status" value="1"/>
</dbReference>
<dbReference type="AlphaFoldDB" id="A0AAU8A3Q1"/>
<comment type="subcellular location">
    <subcellularLocation>
        <location evidence="8">Cytoplasm</location>
    </subcellularLocation>
</comment>
<evidence type="ECO:0000256" key="1">
    <source>
        <dbReference type="ARBA" id="ARBA00022516"/>
    </source>
</evidence>
<accession>A0AAU8A3Q1</accession>
<organism evidence="10">
    <name type="scientific">Polynucleobacter sp. UK-FUSCHL-C3</name>
    <dbReference type="NCBI Taxonomy" id="2955208"/>
    <lineage>
        <taxon>Bacteria</taxon>
        <taxon>Pseudomonadati</taxon>
        <taxon>Pseudomonadota</taxon>
        <taxon>Betaproteobacteria</taxon>
        <taxon>Burkholderiales</taxon>
        <taxon>Burkholderiaceae</taxon>
        <taxon>Polynucleobacter</taxon>
    </lineage>
</organism>
<dbReference type="GO" id="GO:0000287">
    <property type="term" value="F:magnesium ion binding"/>
    <property type="evidence" value="ECO:0007669"/>
    <property type="project" value="UniProtKB-UniRule"/>
</dbReference>
<comment type="catalytic activity">
    <reaction evidence="8">
        <text>apo-[ACP] + CoA = holo-[ACP] + adenosine 3',5'-bisphosphate + H(+)</text>
        <dbReference type="Rhea" id="RHEA:12068"/>
        <dbReference type="Rhea" id="RHEA-COMP:9685"/>
        <dbReference type="Rhea" id="RHEA-COMP:9690"/>
        <dbReference type="ChEBI" id="CHEBI:15378"/>
        <dbReference type="ChEBI" id="CHEBI:29999"/>
        <dbReference type="ChEBI" id="CHEBI:57287"/>
        <dbReference type="ChEBI" id="CHEBI:58343"/>
        <dbReference type="ChEBI" id="CHEBI:64479"/>
        <dbReference type="EC" id="2.7.8.7"/>
    </reaction>
</comment>
<keyword evidence="5 8" id="KW-0460">Magnesium</keyword>
<dbReference type="GO" id="GO:0006633">
    <property type="term" value="P:fatty acid biosynthetic process"/>
    <property type="evidence" value="ECO:0007669"/>
    <property type="project" value="UniProtKB-UniRule"/>
</dbReference>
<dbReference type="EMBL" id="CP099959">
    <property type="protein sequence ID" value="XCC58180.1"/>
    <property type="molecule type" value="Genomic_DNA"/>
</dbReference>
<keyword evidence="6 8" id="KW-0443">Lipid metabolism</keyword>